<comment type="subcellular location">
    <subcellularLocation>
        <location evidence="1">Cell membrane</location>
        <topology evidence="1">Single-pass membrane protein</topology>
    </subcellularLocation>
</comment>
<evidence type="ECO:0000256" key="5">
    <source>
        <dbReference type="ARBA" id="ARBA00023136"/>
    </source>
</evidence>
<dbReference type="PANTHER" id="PTHR33885:SF3">
    <property type="entry name" value="PHAGE SHOCK PROTEIN C"/>
    <property type="match status" value="1"/>
</dbReference>
<comment type="caution">
    <text evidence="8">The sequence shown here is derived from an EMBL/GenBank/DDBJ whole genome shotgun (WGS) entry which is preliminary data.</text>
</comment>
<proteinExistence type="predicted"/>
<keyword evidence="2" id="KW-1003">Cell membrane</keyword>
<keyword evidence="9" id="KW-1185">Reference proteome</keyword>
<sequence>MTGIYETMWRSGLVRPQSGRVIGGVCAGLAARFGIDPWPMRWLFLIVLIILPGSPFLIYPILWILMPGEDWVARNHGWGARYTPTAG</sequence>
<evidence type="ECO:0000256" key="3">
    <source>
        <dbReference type="ARBA" id="ARBA00022692"/>
    </source>
</evidence>
<keyword evidence="4 6" id="KW-1133">Transmembrane helix</keyword>
<gene>
    <name evidence="8" type="ORF">HGA03_01600</name>
</gene>
<evidence type="ECO:0000256" key="4">
    <source>
        <dbReference type="ARBA" id="ARBA00022989"/>
    </source>
</evidence>
<name>A0A7X6QXR7_9CELL</name>
<accession>A0A7X6QXR7</accession>
<feature type="transmembrane region" description="Helical" evidence="6">
    <location>
        <begin position="42"/>
        <end position="66"/>
    </location>
</feature>
<dbReference type="GO" id="GO:0005886">
    <property type="term" value="C:plasma membrane"/>
    <property type="evidence" value="ECO:0007669"/>
    <property type="project" value="UniProtKB-SubCell"/>
</dbReference>
<dbReference type="PANTHER" id="PTHR33885">
    <property type="entry name" value="PHAGE SHOCK PROTEIN C"/>
    <property type="match status" value="1"/>
</dbReference>
<dbReference type="Pfam" id="PF04024">
    <property type="entry name" value="PspC"/>
    <property type="match status" value="1"/>
</dbReference>
<dbReference type="InterPro" id="IPR007168">
    <property type="entry name" value="Phageshock_PspC_N"/>
</dbReference>
<dbReference type="AlphaFoldDB" id="A0A7X6QXR7"/>
<evidence type="ECO:0000256" key="2">
    <source>
        <dbReference type="ARBA" id="ARBA00022475"/>
    </source>
</evidence>
<evidence type="ECO:0000256" key="1">
    <source>
        <dbReference type="ARBA" id="ARBA00004162"/>
    </source>
</evidence>
<dbReference type="Proteomes" id="UP000581206">
    <property type="component" value="Unassembled WGS sequence"/>
</dbReference>
<evidence type="ECO:0000313" key="9">
    <source>
        <dbReference type="Proteomes" id="UP000581206"/>
    </source>
</evidence>
<dbReference type="InterPro" id="IPR052027">
    <property type="entry name" value="PspC"/>
</dbReference>
<dbReference type="EMBL" id="JAAXOX010000001">
    <property type="protein sequence ID" value="NKY21355.1"/>
    <property type="molecule type" value="Genomic_DNA"/>
</dbReference>
<dbReference type="RefSeq" id="WP_168628458.1">
    <property type="nucleotide sequence ID" value="NZ_BONL01000037.1"/>
</dbReference>
<evidence type="ECO:0000259" key="7">
    <source>
        <dbReference type="Pfam" id="PF04024"/>
    </source>
</evidence>
<organism evidence="8 9">
    <name type="scientific">Cellulomonas denverensis</name>
    <dbReference type="NCBI Taxonomy" id="264297"/>
    <lineage>
        <taxon>Bacteria</taxon>
        <taxon>Bacillati</taxon>
        <taxon>Actinomycetota</taxon>
        <taxon>Actinomycetes</taxon>
        <taxon>Micrococcales</taxon>
        <taxon>Cellulomonadaceae</taxon>
        <taxon>Cellulomonas</taxon>
    </lineage>
</organism>
<evidence type="ECO:0000313" key="8">
    <source>
        <dbReference type="EMBL" id="NKY21355.1"/>
    </source>
</evidence>
<protein>
    <submittedName>
        <fullName evidence="8">PspC domain-containing protein</fullName>
    </submittedName>
</protein>
<evidence type="ECO:0000256" key="6">
    <source>
        <dbReference type="SAM" id="Phobius"/>
    </source>
</evidence>
<feature type="domain" description="Phage shock protein PspC N-terminal" evidence="7">
    <location>
        <begin position="12"/>
        <end position="68"/>
    </location>
</feature>
<reference evidence="8 9" key="1">
    <citation type="submission" date="2020-04" db="EMBL/GenBank/DDBJ databases">
        <title>MicrobeNet Type strains.</title>
        <authorList>
            <person name="Nicholson A.C."/>
        </authorList>
    </citation>
    <scope>NUCLEOTIDE SEQUENCE [LARGE SCALE GENOMIC DNA]</scope>
    <source>
        <strain evidence="8 9">ATCC BAA-788</strain>
    </source>
</reference>
<keyword evidence="5 6" id="KW-0472">Membrane</keyword>
<keyword evidence="3 6" id="KW-0812">Transmembrane</keyword>